<evidence type="ECO:0000256" key="2">
    <source>
        <dbReference type="ARBA" id="ARBA00022692"/>
    </source>
</evidence>
<dbReference type="SMART" id="SM00032">
    <property type="entry name" value="CCP"/>
    <property type="match status" value="1"/>
</dbReference>
<evidence type="ECO:0000256" key="8">
    <source>
        <dbReference type="SAM" id="Phobius"/>
    </source>
</evidence>
<dbReference type="InterPro" id="IPR035976">
    <property type="entry name" value="Sushi/SCR/CCP_sf"/>
</dbReference>
<dbReference type="InterPro" id="IPR013783">
    <property type="entry name" value="Ig-like_fold"/>
</dbReference>
<dbReference type="PANTHER" id="PTHR13802:SF52">
    <property type="entry name" value="MUCIN-4"/>
    <property type="match status" value="1"/>
</dbReference>
<dbReference type="SUPFAM" id="SSF81296">
    <property type="entry name" value="E set domains"/>
    <property type="match status" value="1"/>
</dbReference>
<dbReference type="GO" id="GO:0016020">
    <property type="term" value="C:membrane"/>
    <property type="evidence" value="ECO:0007669"/>
    <property type="project" value="UniProtKB-SubCell"/>
</dbReference>
<feature type="domain" description="Sushi" evidence="11">
    <location>
        <begin position="1129"/>
        <end position="1189"/>
    </location>
</feature>
<dbReference type="InterPro" id="IPR051495">
    <property type="entry name" value="Epithelial_Barrier/Signaling"/>
</dbReference>
<dbReference type="Pfam" id="PF03782">
    <property type="entry name" value="AMOP"/>
    <property type="match status" value="1"/>
</dbReference>
<feature type="region of interest" description="Disordered" evidence="7">
    <location>
        <begin position="102"/>
        <end position="155"/>
    </location>
</feature>
<dbReference type="Pfam" id="PF06119">
    <property type="entry name" value="NIDO"/>
    <property type="match status" value="1"/>
</dbReference>
<evidence type="ECO:0000256" key="7">
    <source>
        <dbReference type="SAM" id="MobiDB-lite"/>
    </source>
</evidence>
<feature type="region of interest" description="Disordered" evidence="7">
    <location>
        <begin position="40"/>
        <end position="89"/>
    </location>
</feature>
<dbReference type="Pfam" id="PF23263">
    <property type="entry name" value="C8-3_MUC4"/>
    <property type="match status" value="1"/>
</dbReference>
<feature type="transmembrane region" description="Helical" evidence="8">
    <location>
        <begin position="1198"/>
        <end position="1223"/>
    </location>
</feature>
<dbReference type="SMART" id="SM00539">
    <property type="entry name" value="NIDO"/>
    <property type="match status" value="1"/>
</dbReference>
<dbReference type="PROSITE" id="PS51220">
    <property type="entry name" value="NIDO"/>
    <property type="match status" value="1"/>
</dbReference>
<dbReference type="SUPFAM" id="SSF57535">
    <property type="entry name" value="Complement control module/SCR domain"/>
    <property type="match status" value="1"/>
</dbReference>
<evidence type="ECO:0000256" key="6">
    <source>
        <dbReference type="PROSITE-ProRule" id="PRU00302"/>
    </source>
</evidence>
<feature type="chain" id="PRO_5029512693" description="Protein mesh" evidence="9">
    <location>
        <begin position="27"/>
        <end position="1358"/>
    </location>
</feature>
<dbReference type="Gene3D" id="2.60.40.10">
    <property type="entry name" value="Immunoglobulins"/>
    <property type="match status" value="1"/>
</dbReference>
<reference evidence="14" key="1">
    <citation type="submission" date="2021-01" db="UniProtKB">
        <authorList>
            <consortium name="EnsemblMetazoa"/>
        </authorList>
    </citation>
    <scope>IDENTIFICATION</scope>
</reference>
<comment type="subcellular location">
    <subcellularLocation>
        <location evidence="1">Membrane</location>
    </subcellularLocation>
</comment>
<dbReference type="Pfam" id="PF00094">
    <property type="entry name" value="VWD"/>
    <property type="match status" value="1"/>
</dbReference>
<feature type="compositionally biased region" description="Polar residues" evidence="7">
    <location>
        <begin position="1318"/>
        <end position="1340"/>
    </location>
</feature>
<keyword evidence="15" id="KW-1185">Reference proteome</keyword>
<keyword evidence="4 8" id="KW-0472">Membrane</keyword>
<dbReference type="InterPro" id="IPR003886">
    <property type="entry name" value="NIDO_dom"/>
</dbReference>
<protein>
    <recommendedName>
        <fullName evidence="16">Protein mesh</fullName>
    </recommendedName>
</protein>
<keyword evidence="3 8" id="KW-1133">Transmembrane helix</keyword>
<evidence type="ECO:0008006" key="16">
    <source>
        <dbReference type="Google" id="ProtNLM"/>
    </source>
</evidence>
<dbReference type="CDD" id="cd00033">
    <property type="entry name" value="CCP"/>
    <property type="match status" value="1"/>
</dbReference>
<dbReference type="EnsemblMetazoa" id="XM_001599950">
    <property type="protein sequence ID" value="XP_001600000"/>
    <property type="gene ID" value="LOC100115204"/>
</dbReference>
<feature type="compositionally biased region" description="Polar residues" evidence="7">
    <location>
        <begin position="1349"/>
        <end position="1358"/>
    </location>
</feature>
<dbReference type="InterPro" id="IPR014756">
    <property type="entry name" value="Ig_E-set"/>
</dbReference>
<feature type="domain" description="NIDO" evidence="12">
    <location>
        <begin position="269"/>
        <end position="433"/>
    </location>
</feature>
<dbReference type="InParanoid" id="A0A7M7GAU3"/>
<evidence type="ECO:0000259" key="10">
    <source>
        <dbReference type="PROSITE" id="PS50856"/>
    </source>
</evidence>
<evidence type="ECO:0000313" key="15">
    <source>
        <dbReference type="Proteomes" id="UP000002358"/>
    </source>
</evidence>
<keyword evidence="2 8" id="KW-0812">Transmembrane</keyword>
<feature type="signal peptide" evidence="9">
    <location>
        <begin position="1"/>
        <end position="26"/>
    </location>
</feature>
<dbReference type="InterPro" id="IPR001846">
    <property type="entry name" value="VWF_type-D"/>
</dbReference>
<dbReference type="Proteomes" id="UP000002358">
    <property type="component" value="Chromosome 1"/>
</dbReference>
<dbReference type="GO" id="GO:0007160">
    <property type="term" value="P:cell-matrix adhesion"/>
    <property type="evidence" value="ECO:0007669"/>
    <property type="project" value="InterPro"/>
</dbReference>
<evidence type="ECO:0000259" key="12">
    <source>
        <dbReference type="PROSITE" id="PS51220"/>
    </source>
</evidence>
<keyword evidence="9" id="KW-0732">Signal</keyword>
<dbReference type="PROSITE" id="PS50923">
    <property type="entry name" value="SUSHI"/>
    <property type="match status" value="1"/>
</dbReference>
<evidence type="ECO:0000259" key="13">
    <source>
        <dbReference type="PROSITE" id="PS51233"/>
    </source>
</evidence>
<comment type="caution">
    <text evidence="6">Lacks conserved residue(s) required for the propagation of feature annotation.</text>
</comment>
<dbReference type="RefSeq" id="XP_001600000.2">
    <property type="nucleotide sequence ID" value="XM_001599950.6"/>
</dbReference>
<feature type="compositionally biased region" description="Polar residues" evidence="7">
    <location>
        <begin position="1233"/>
        <end position="1258"/>
    </location>
</feature>
<feature type="domain" description="VWFD" evidence="13">
    <location>
        <begin position="829"/>
        <end position="1038"/>
    </location>
</feature>
<dbReference type="SMART" id="SM00216">
    <property type="entry name" value="VWD"/>
    <property type="match status" value="1"/>
</dbReference>
<dbReference type="SMART" id="SM00723">
    <property type="entry name" value="AMOP"/>
    <property type="match status" value="1"/>
</dbReference>
<accession>A0A7M7GAU3</accession>
<dbReference type="FunCoup" id="A0A7M7GAU3">
    <property type="interactions" value="7"/>
</dbReference>
<proteinExistence type="predicted"/>
<dbReference type="PROSITE" id="PS51233">
    <property type="entry name" value="VWFD"/>
    <property type="match status" value="1"/>
</dbReference>
<feature type="domain" description="AMOP" evidence="10">
    <location>
        <begin position="665"/>
        <end position="816"/>
    </location>
</feature>
<dbReference type="InterPro" id="IPR056619">
    <property type="entry name" value="C8-3_MUC4"/>
</dbReference>
<evidence type="ECO:0000256" key="4">
    <source>
        <dbReference type="ARBA" id="ARBA00023136"/>
    </source>
</evidence>
<sequence length="1358" mass="154219">MRPRDSRMSRVAALVLLIGLCAPAYAQSNAETFESAFGLSNAQPEAGSGAGETSPAEGPHSELEDLEGASNDAKEPVAQPTREELEDQHEVDKLADVEVQQDLDSGSSGDGTEAQGPKGLSPRILGSDETSAKYVRYDSDDPEADRYAPRPEESTPNYVITEARLKEIRSKFMYWYFDKGGDNNMGDYQTDIHNSVSQIHKNFNFQLPFFGFRYNYTRLSMNGYLEFSDPPEQYDTYPLVFPVKDWPKTNDPAFIGIFFSKCRIGRLKPTDLDQRKPGVYFRLERDLHRRTDQFGVEMRERVMWDIREGVVGADLFYPKHAVLVTWKNMSFAGGIDNSLFRTNTFQLVLATDEVYTYAIFNYLDISWTSHTEAGGDTTGGEGGVPAYIGFNAGNGTQSYEYMPYSQASTVRDLSGRGWANGFPGRHIFRIDEKIMLGTCNKDIAGAHLPLVFAPESGNMLGGTVVNITGPCFQPGDKIQCRFDTEIVDGTYVDTNRAICIQPFVKAEGYIRFAVAVNNGRYDWKGKYFIETPASATEKIFFTTRAVHDRDPAEIRISWNSYNLTSNLNAVLQISLWGYRETTIRPELEFINMIEEGTVNSGSYVITPANYKNRNDPLTNDMQFGFLQINLTNPRQYSNLPITPVLWSKPIPLAWYFGPQWERLYGNKWPQRLCDQWIMHDRYLKNFAGEVSLCPCTLEHALTDKGRFLPDYNCDKDSNPDCYYNKGAIHCVVTGAPNLDGSEQQCCYDKNNMLMLTYDQQWGSRPHRSHNLGYLPWNEANKVPTLSHWFHDMVPMYTCCIWQEEQAVGCETFRFERRPSQDCIAYQSPSIGAVFGDPHVATFDGLEYTFNGKGEFVLVRVDDVKDKLDIQGRFEQLPKNFYGEVRATHLTAVAARGNNSATIEVRLRPSHAQWRYRLDVFADNKRVYFDRTSLKFQHFAGVVVYTPTYILNQSEVIIMFDTGAGVEVVENQGFLTARVYLPWTYMNKTRGLLGNWSYDIIDDLTNPDGMISSISNLNNFEAVHKDFAINWLLEDREDSKKGASLFTREFGRTASYYANRTFEPEWKRTPEEILPANRTVDVIRAHDLCGDSYQCQYDYAMSLNRDLAHFTRNYYDTYTQIRATNNRRIISCGILETPRFGRKSNFLFVPGTRVTFECNQDFVLIGDQRRICLPEGRWDIPEYGYTECLRQVEYSQRTAWTTMGIIMLVLLPALLLVGAVFAIIRRKQESGNITQADSGKSSWRFSERSPGSSSRQTTPLKLRAASPLSESSDSLGADKAHKPRKYDGVYYTHEPLPGKPDIDFEDKQWDLSLKENEKNSPVSTASSSRKPESLTLTTSPSPVAPIVTPLPQSTRTSDV</sequence>
<dbReference type="Gene3D" id="2.10.70.10">
    <property type="entry name" value="Complement Module, domain 1"/>
    <property type="match status" value="1"/>
</dbReference>
<dbReference type="InterPro" id="IPR005533">
    <property type="entry name" value="AMOP_dom"/>
</dbReference>
<feature type="compositionally biased region" description="Basic and acidic residues" evidence="7">
    <location>
        <begin position="1299"/>
        <end position="1317"/>
    </location>
</feature>
<dbReference type="InterPro" id="IPR000436">
    <property type="entry name" value="Sushi_SCR_CCP_dom"/>
</dbReference>
<dbReference type="PROSITE" id="PS50856">
    <property type="entry name" value="AMOP"/>
    <property type="match status" value="1"/>
</dbReference>
<dbReference type="PANTHER" id="PTHR13802">
    <property type="entry name" value="MUCIN 4-RELATED"/>
    <property type="match status" value="1"/>
</dbReference>
<evidence type="ECO:0000256" key="3">
    <source>
        <dbReference type="ARBA" id="ARBA00022989"/>
    </source>
</evidence>
<evidence type="ECO:0000256" key="9">
    <source>
        <dbReference type="SAM" id="SignalP"/>
    </source>
</evidence>
<name>A0A7M7GAU3_NASVI</name>
<evidence type="ECO:0000259" key="11">
    <source>
        <dbReference type="PROSITE" id="PS50923"/>
    </source>
</evidence>
<keyword evidence="5" id="KW-1015">Disulfide bond</keyword>
<evidence type="ECO:0000313" key="14">
    <source>
        <dbReference type="EnsemblMetazoa" id="XP_001600000"/>
    </source>
</evidence>
<organism evidence="14 15">
    <name type="scientific">Nasonia vitripennis</name>
    <name type="common">Parasitic wasp</name>
    <dbReference type="NCBI Taxonomy" id="7425"/>
    <lineage>
        <taxon>Eukaryota</taxon>
        <taxon>Metazoa</taxon>
        <taxon>Ecdysozoa</taxon>
        <taxon>Arthropoda</taxon>
        <taxon>Hexapoda</taxon>
        <taxon>Insecta</taxon>
        <taxon>Pterygota</taxon>
        <taxon>Neoptera</taxon>
        <taxon>Endopterygota</taxon>
        <taxon>Hymenoptera</taxon>
        <taxon>Apocrita</taxon>
        <taxon>Proctotrupomorpha</taxon>
        <taxon>Chalcidoidea</taxon>
        <taxon>Pteromalidae</taxon>
        <taxon>Pteromalinae</taxon>
        <taxon>Nasonia</taxon>
    </lineage>
</organism>
<dbReference type="KEGG" id="nvi:100115204"/>
<feature type="region of interest" description="Disordered" evidence="7">
    <location>
        <begin position="1233"/>
        <end position="1358"/>
    </location>
</feature>
<feature type="compositionally biased region" description="Basic and acidic residues" evidence="7">
    <location>
        <begin position="135"/>
        <end position="153"/>
    </location>
</feature>
<dbReference type="OrthoDB" id="6051552at2759"/>
<dbReference type="GeneID" id="100115204"/>
<dbReference type="CTD" id="43688"/>
<evidence type="ECO:0000256" key="5">
    <source>
        <dbReference type="ARBA" id="ARBA00023157"/>
    </source>
</evidence>
<evidence type="ECO:0000256" key="1">
    <source>
        <dbReference type="ARBA" id="ARBA00004370"/>
    </source>
</evidence>
<keyword evidence="6" id="KW-0768">Sushi</keyword>